<feature type="chain" id="PRO_5003898227" evidence="10">
    <location>
        <begin position="23"/>
        <end position="706"/>
    </location>
</feature>
<dbReference type="Gene3D" id="2.170.130.10">
    <property type="entry name" value="TonB-dependent receptor, plug domain"/>
    <property type="match status" value="1"/>
</dbReference>
<keyword evidence="14" id="KW-1185">Reference proteome</keyword>
<evidence type="ECO:0000313" key="14">
    <source>
        <dbReference type="Proteomes" id="UP000006251"/>
    </source>
</evidence>
<dbReference type="GO" id="GO:0044718">
    <property type="term" value="P:siderophore transmembrane transport"/>
    <property type="evidence" value="ECO:0007669"/>
    <property type="project" value="TreeGrafter"/>
</dbReference>
<dbReference type="PROSITE" id="PS52016">
    <property type="entry name" value="TONB_DEPENDENT_REC_3"/>
    <property type="match status" value="1"/>
</dbReference>
<evidence type="ECO:0000259" key="12">
    <source>
        <dbReference type="Pfam" id="PF07715"/>
    </source>
</evidence>
<evidence type="ECO:0000256" key="9">
    <source>
        <dbReference type="RuleBase" id="RU003357"/>
    </source>
</evidence>
<dbReference type="GO" id="GO:0009279">
    <property type="term" value="C:cell outer membrane"/>
    <property type="evidence" value="ECO:0007669"/>
    <property type="project" value="UniProtKB-SubCell"/>
</dbReference>
<dbReference type="Pfam" id="PF07715">
    <property type="entry name" value="Plug"/>
    <property type="match status" value="1"/>
</dbReference>
<name>K6ZCV0_9ALTE</name>
<gene>
    <name evidence="13" type="ORF">GPAL_1304</name>
</gene>
<keyword evidence="7 8" id="KW-0998">Cell outer membrane</keyword>
<keyword evidence="10" id="KW-0732">Signal</keyword>
<accession>K6ZCV0</accession>
<dbReference type="SUPFAM" id="SSF56935">
    <property type="entry name" value="Porins"/>
    <property type="match status" value="1"/>
</dbReference>
<dbReference type="InterPro" id="IPR000531">
    <property type="entry name" value="Beta-barrel_TonB"/>
</dbReference>
<keyword evidence="4 8" id="KW-0812">Transmembrane</keyword>
<evidence type="ECO:0000256" key="6">
    <source>
        <dbReference type="ARBA" id="ARBA00023136"/>
    </source>
</evidence>
<organism evidence="13 14">
    <name type="scientific">Brumicola pallidula DSM 14239 = ACAM 615</name>
    <dbReference type="NCBI Taxonomy" id="1121922"/>
    <lineage>
        <taxon>Bacteria</taxon>
        <taxon>Pseudomonadati</taxon>
        <taxon>Pseudomonadota</taxon>
        <taxon>Gammaproteobacteria</taxon>
        <taxon>Alteromonadales</taxon>
        <taxon>Alteromonadaceae</taxon>
        <taxon>Brumicola</taxon>
    </lineage>
</organism>
<evidence type="ECO:0000259" key="11">
    <source>
        <dbReference type="Pfam" id="PF00593"/>
    </source>
</evidence>
<feature type="domain" description="TonB-dependent receptor plug" evidence="12">
    <location>
        <begin position="49"/>
        <end position="153"/>
    </location>
</feature>
<dbReference type="PANTHER" id="PTHR30069">
    <property type="entry name" value="TONB-DEPENDENT OUTER MEMBRANE RECEPTOR"/>
    <property type="match status" value="1"/>
</dbReference>
<protein>
    <submittedName>
        <fullName evidence="13">Iron complex outermembrane recepter protein</fullName>
    </submittedName>
</protein>
<dbReference type="OrthoDB" id="9795928at2"/>
<comment type="caution">
    <text evidence="13">The sequence shown here is derived from an EMBL/GenBank/DDBJ whole genome shotgun (WGS) entry which is preliminary data.</text>
</comment>
<evidence type="ECO:0000313" key="13">
    <source>
        <dbReference type="EMBL" id="GAC28177.1"/>
    </source>
</evidence>
<keyword evidence="5 9" id="KW-0798">TonB box</keyword>
<dbReference type="InterPro" id="IPR037066">
    <property type="entry name" value="Plug_dom_sf"/>
</dbReference>
<proteinExistence type="inferred from homology"/>
<evidence type="ECO:0000256" key="5">
    <source>
        <dbReference type="ARBA" id="ARBA00023077"/>
    </source>
</evidence>
<sequence>MKVKYSAIVLAVFAALSPNADAAEKKIQKDESDIETILITASPFQRTILESSVPVTILSGEELDQHQAATLGETLKNVPGVHSSYFGPVASSPIIRGLDGPRIKVLQNGLGASDASRVGPDHQVSTETSTASQIEILRGPATLLYGSGAIGGVVNVVDNRLPVTRQEGLIGEIFAQYDNVADAKTISTDLNAGVGDFVVHLDAYNRSTNDYKIPVPANINEQGASSKLPNSAMDADGYNLGAGWVQDDTVIALAYGRMNSEYGLPGEDGVFIKLKQDRYQGVVDWNNLDGFINAVHWQNAYTDYEHSEIDVVEVGTTFRNESIESRLWGEHAPVFGWKGVLGLHYNNSDFEAIGEEAFTPPTKTDSLAVFLMEERQTGAFIWQIGSRIEQVTHTINNDFFAERDPQQSIAFADTDYVAVSGSAGVVFKIDNDNTLAFNYAYSERAPSASEFFSYGPHIGSGTYEIGGGFEIANNNDQYTVVQTASDMDKEVSNNVDLSYRFNTDDLNASFSIFHNQVDNYIFEDFTDLVFSDGGLVSAQVFADQVANLGEAADEADGLPVVVFAQQNAKLYGYEAQIDWHLNDQWRLEAFTDYTRAKLASGLNVPRIPPMRIGSSAHYESGNWHTEMEIIRNSKQDKIAINETDTSGYTMVSASANYYLALDNVDMTIYIKGDNLTNQEARVHSSYLKDEAPLSSRSFSVGVRARF</sequence>
<comment type="similarity">
    <text evidence="8 9">Belongs to the TonB-dependent receptor family.</text>
</comment>
<dbReference type="Pfam" id="PF00593">
    <property type="entry name" value="TonB_dep_Rec_b-barrel"/>
    <property type="match status" value="1"/>
</dbReference>
<evidence type="ECO:0000256" key="2">
    <source>
        <dbReference type="ARBA" id="ARBA00022448"/>
    </source>
</evidence>
<reference evidence="14" key="1">
    <citation type="journal article" date="2014" name="Environ. Microbiol.">
        <title>Comparative genomics of the marine bacterial genus Glaciecola reveals the high degree of genomic diversity and genomic characteristic for cold adaptation.</title>
        <authorList>
            <person name="Qin Q.L."/>
            <person name="Xie B.B."/>
            <person name="Yu Y."/>
            <person name="Shu Y.L."/>
            <person name="Rong J.C."/>
            <person name="Zhang Y.J."/>
            <person name="Zhao D.L."/>
            <person name="Chen X.L."/>
            <person name="Zhang X.Y."/>
            <person name="Chen B."/>
            <person name="Zhou B.C."/>
            <person name="Zhang Y.Z."/>
        </authorList>
    </citation>
    <scope>NUCLEOTIDE SEQUENCE [LARGE SCALE GENOMIC DNA]</scope>
    <source>
        <strain evidence="14">ACAM 615</strain>
    </source>
</reference>
<dbReference type="STRING" id="1121922.GCA_000428905_00617"/>
<feature type="signal peptide" evidence="10">
    <location>
        <begin position="1"/>
        <end position="22"/>
    </location>
</feature>
<evidence type="ECO:0000256" key="4">
    <source>
        <dbReference type="ARBA" id="ARBA00022692"/>
    </source>
</evidence>
<evidence type="ECO:0000256" key="3">
    <source>
        <dbReference type="ARBA" id="ARBA00022452"/>
    </source>
</evidence>
<feature type="domain" description="TonB-dependent receptor-like beta-barrel" evidence="11">
    <location>
        <begin position="231"/>
        <end position="675"/>
    </location>
</feature>
<comment type="subcellular location">
    <subcellularLocation>
        <location evidence="1 8">Cell outer membrane</location>
        <topology evidence="1 8">Multi-pass membrane protein</topology>
    </subcellularLocation>
</comment>
<keyword evidence="3 8" id="KW-1134">Transmembrane beta strand</keyword>
<dbReference type="Proteomes" id="UP000006251">
    <property type="component" value="Unassembled WGS sequence"/>
</dbReference>
<evidence type="ECO:0000256" key="10">
    <source>
        <dbReference type="SAM" id="SignalP"/>
    </source>
</evidence>
<dbReference type="PANTHER" id="PTHR30069:SF40">
    <property type="entry name" value="TONB-DEPENDENT RECEPTOR NMB0964-RELATED"/>
    <property type="match status" value="1"/>
</dbReference>
<dbReference type="RefSeq" id="WP_006010168.1">
    <property type="nucleotide sequence ID" value="NZ_BAEQ01000023.1"/>
</dbReference>
<dbReference type="InterPro" id="IPR012910">
    <property type="entry name" value="Plug_dom"/>
</dbReference>
<keyword evidence="6 8" id="KW-0472">Membrane</keyword>
<dbReference type="InterPro" id="IPR039426">
    <property type="entry name" value="TonB-dep_rcpt-like"/>
</dbReference>
<dbReference type="InterPro" id="IPR036942">
    <property type="entry name" value="Beta-barrel_TonB_sf"/>
</dbReference>
<keyword evidence="2 8" id="KW-0813">Transport</keyword>
<dbReference type="GO" id="GO:0015344">
    <property type="term" value="F:siderophore uptake transmembrane transporter activity"/>
    <property type="evidence" value="ECO:0007669"/>
    <property type="project" value="TreeGrafter"/>
</dbReference>
<evidence type="ECO:0000256" key="7">
    <source>
        <dbReference type="ARBA" id="ARBA00023237"/>
    </source>
</evidence>
<evidence type="ECO:0000256" key="1">
    <source>
        <dbReference type="ARBA" id="ARBA00004571"/>
    </source>
</evidence>
<dbReference type="EMBL" id="BAEQ01000023">
    <property type="protein sequence ID" value="GAC28177.1"/>
    <property type="molecule type" value="Genomic_DNA"/>
</dbReference>
<dbReference type="AlphaFoldDB" id="K6ZCV0"/>
<evidence type="ECO:0000256" key="8">
    <source>
        <dbReference type="PROSITE-ProRule" id="PRU01360"/>
    </source>
</evidence>
<dbReference type="Gene3D" id="2.40.170.20">
    <property type="entry name" value="TonB-dependent receptor, beta-barrel domain"/>
    <property type="match status" value="1"/>
</dbReference>